<proteinExistence type="predicted"/>
<name>A0A2P2PH85_RHIMU</name>
<dbReference type="AlphaFoldDB" id="A0A2P2PH85"/>
<dbReference type="EMBL" id="GGEC01073601">
    <property type="protein sequence ID" value="MBX54085.1"/>
    <property type="molecule type" value="Transcribed_RNA"/>
</dbReference>
<accession>A0A2P2PH85</accession>
<protein>
    <submittedName>
        <fullName evidence="1">Uncharacterized protein</fullName>
    </submittedName>
</protein>
<evidence type="ECO:0000313" key="1">
    <source>
        <dbReference type="EMBL" id="MBX54085.1"/>
    </source>
</evidence>
<reference evidence="1" key="1">
    <citation type="submission" date="2018-02" db="EMBL/GenBank/DDBJ databases">
        <title>Rhizophora mucronata_Transcriptome.</title>
        <authorList>
            <person name="Meera S.P."/>
            <person name="Sreeshan A."/>
            <person name="Augustine A."/>
        </authorList>
    </citation>
    <scope>NUCLEOTIDE SEQUENCE</scope>
    <source>
        <tissue evidence="1">Leaf</tissue>
    </source>
</reference>
<organism evidence="1">
    <name type="scientific">Rhizophora mucronata</name>
    <name type="common">Asiatic mangrove</name>
    <dbReference type="NCBI Taxonomy" id="61149"/>
    <lineage>
        <taxon>Eukaryota</taxon>
        <taxon>Viridiplantae</taxon>
        <taxon>Streptophyta</taxon>
        <taxon>Embryophyta</taxon>
        <taxon>Tracheophyta</taxon>
        <taxon>Spermatophyta</taxon>
        <taxon>Magnoliopsida</taxon>
        <taxon>eudicotyledons</taxon>
        <taxon>Gunneridae</taxon>
        <taxon>Pentapetalae</taxon>
        <taxon>rosids</taxon>
        <taxon>fabids</taxon>
        <taxon>Malpighiales</taxon>
        <taxon>Rhizophoraceae</taxon>
        <taxon>Rhizophora</taxon>
    </lineage>
</organism>
<sequence length="32" mass="4060">MLYNFFLLKILVQSTEWRKLDQEQNRLTIDRF</sequence>